<reference evidence="1" key="1">
    <citation type="submission" date="2021-02" db="EMBL/GenBank/DDBJ databases">
        <authorList>
            <consortium name="DOE Joint Genome Institute"/>
            <person name="Ahrendt S."/>
            <person name="Looney B.P."/>
            <person name="Miyauchi S."/>
            <person name="Morin E."/>
            <person name="Drula E."/>
            <person name="Courty P.E."/>
            <person name="Chicoki N."/>
            <person name="Fauchery L."/>
            <person name="Kohler A."/>
            <person name="Kuo A."/>
            <person name="Labutti K."/>
            <person name="Pangilinan J."/>
            <person name="Lipzen A."/>
            <person name="Riley R."/>
            <person name="Andreopoulos W."/>
            <person name="He G."/>
            <person name="Johnson J."/>
            <person name="Barry K.W."/>
            <person name="Grigoriev I.V."/>
            <person name="Nagy L."/>
            <person name="Hibbett D."/>
            <person name="Henrissat B."/>
            <person name="Matheny P.B."/>
            <person name="Labbe J."/>
            <person name="Martin F."/>
        </authorList>
    </citation>
    <scope>NUCLEOTIDE SEQUENCE</scope>
    <source>
        <strain evidence="1">EC-137</strain>
    </source>
</reference>
<keyword evidence="2" id="KW-1185">Reference proteome</keyword>
<organism evidence="1 2">
    <name type="scientific">Vararia minispora EC-137</name>
    <dbReference type="NCBI Taxonomy" id="1314806"/>
    <lineage>
        <taxon>Eukaryota</taxon>
        <taxon>Fungi</taxon>
        <taxon>Dikarya</taxon>
        <taxon>Basidiomycota</taxon>
        <taxon>Agaricomycotina</taxon>
        <taxon>Agaricomycetes</taxon>
        <taxon>Russulales</taxon>
        <taxon>Lachnocladiaceae</taxon>
        <taxon>Vararia</taxon>
    </lineage>
</organism>
<comment type="caution">
    <text evidence="1">The sequence shown here is derived from an EMBL/GenBank/DDBJ whole genome shotgun (WGS) entry which is preliminary data.</text>
</comment>
<sequence length="365" mass="40069">MYLGDNLGDLVVITLNNAVEATLAIILLLKCELKLLQSTIVGVVLLHLLLIPGTGFLIGGARVLHQHLDPHQSQLNHSLLIIGVMALVVPSAFFTSLNRSGPLSAEVLNTDPITDGFRHDFLRMARGAAVVLLLVYFASRIYLHNPPGEGNAFRPTPDAPHAAIKKDKELEEVRPVINPLACIILLCVSVALMAVTAEFLVESIDFVRQSSNIQEEWFGLFLLPIVSFSADGTLAVVFFIRSLLKGWFGEPLPPDTLAEDKAIDLSIQFTLFWMPFLVLLGWWTDRPLSTLFDLYEVTVLVASCFLVNYVTADAKTNWVEGMVMIAFYVIIALSSWFYTGQPEIRIMSACETIAAALVTGVASEG</sequence>
<name>A0ACB8Q745_9AGAM</name>
<reference evidence="1" key="2">
    <citation type="journal article" date="2022" name="New Phytol.">
        <title>Evolutionary transition to the ectomycorrhizal habit in the genomes of a hyperdiverse lineage of mushroom-forming fungi.</title>
        <authorList>
            <person name="Looney B."/>
            <person name="Miyauchi S."/>
            <person name="Morin E."/>
            <person name="Drula E."/>
            <person name="Courty P.E."/>
            <person name="Kohler A."/>
            <person name="Kuo A."/>
            <person name="LaButti K."/>
            <person name="Pangilinan J."/>
            <person name="Lipzen A."/>
            <person name="Riley R."/>
            <person name="Andreopoulos W."/>
            <person name="He G."/>
            <person name="Johnson J."/>
            <person name="Nolan M."/>
            <person name="Tritt A."/>
            <person name="Barry K.W."/>
            <person name="Grigoriev I.V."/>
            <person name="Nagy L.G."/>
            <person name="Hibbett D."/>
            <person name="Henrissat B."/>
            <person name="Matheny P.B."/>
            <person name="Labbe J."/>
            <person name="Martin F.M."/>
        </authorList>
    </citation>
    <scope>NUCLEOTIDE SEQUENCE</scope>
    <source>
        <strain evidence="1">EC-137</strain>
    </source>
</reference>
<proteinExistence type="predicted"/>
<dbReference type="EMBL" id="MU273898">
    <property type="protein sequence ID" value="KAI0027472.1"/>
    <property type="molecule type" value="Genomic_DNA"/>
</dbReference>
<evidence type="ECO:0000313" key="1">
    <source>
        <dbReference type="EMBL" id="KAI0027472.1"/>
    </source>
</evidence>
<gene>
    <name evidence="1" type="ORF">K488DRAFT_90828</name>
</gene>
<evidence type="ECO:0000313" key="2">
    <source>
        <dbReference type="Proteomes" id="UP000814128"/>
    </source>
</evidence>
<dbReference type="Proteomes" id="UP000814128">
    <property type="component" value="Unassembled WGS sequence"/>
</dbReference>
<protein>
    <submittedName>
        <fullName evidence="1">Uncharacterized protein</fullName>
    </submittedName>
</protein>
<accession>A0ACB8Q745</accession>